<accession>A0ABS8TFU1</accession>
<evidence type="ECO:0000313" key="3">
    <source>
        <dbReference type="Proteomes" id="UP000823775"/>
    </source>
</evidence>
<dbReference type="Proteomes" id="UP000823775">
    <property type="component" value="Unassembled WGS sequence"/>
</dbReference>
<organism evidence="2 3">
    <name type="scientific">Datura stramonium</name>
    <name type="common">Jimsonweed</name>
    <name type="synonym">Common thornapple</name>
    <dbReference type="NCBI Taxonomy" id="4076"/>
    <lineage>
        <taxon>Eukaryota</taxon>
        <taxon>Viridiplantae</taxon>
        <taxon>Streptophyta</taxon>
        <taxon>Embryophyta</taxon>
        <taxon>Tracheophyta</taxon>
        <taxon>Spermatophyta</taxon>
        <taxon>Magnoliopsida</taxon>
        <taxon>eudicotyledons</taxon>
        <taxon>Gunneridae</taxon>
        <taxon>Pentapetalae</taxon>
        <taxon>asterids</taxon>
        <taxon>lamiids</taxon>
        <taxon>Solanales</taxon>
        <taxon>Solanaceae</taxon>
        <taxon>Solanoideae</taxon>
        <taxon>Datureae</taxon>
        <taxon>Datura</taxon>
    </lineage>
</organism>
<protein>
    <submittedName>
        <fullName evidence="2">Uncharacterized protein</fullName>
    </submittedName>
</protein>
<feature type="compositionally biased region" description="Acidic residues" evidence="1">
    <location>
        <begin position="78"/>
        <end position="87"/>
    </location>
</feature>
<sequence>MRYRTRYDPKGVDVTITKDLEGIYSPVPSLGERHASFDNMPSHLYGMQMLALHGLEESLYDDDATDKEMARVDSVIQSDDDKDDSEIGDVPLSPTEDED</sequence>
<evidence type="ECO:0000256" key="1">
    <source>
        <dbReference type="SAM" id="MobiDB-lite"/>
    </source>
</evidence>
<comment type="caution">
    <text evidence="2">The sequence shown here is derived from an EMBL/GenBank/DDBJ whole genome shotgun (WGS) entry which is preliminary data.</text>
</comment>
<reference evidence="2 3" key="1">
    <citation type="journal article" date="2021" name="BMC Genomics">
        <title>Datura genome reveals duplications of psychoactive alkaloid biosynthetic genes and high mutation rate following tissue culture.</title>
        <authorList>
            <person name="Rajewski A."/>
            <person name="Carter-House D."/>
            <person name="Stajich J."/>
            <person name="Litt A."/>
        </authorList>
    </citation>
    <scope>NUCLEOTIDE SEQUENCE [LARGE SCALE GENOMIC DNA]</scope>
    <source>
        <strain evidence="2">AR-01</strain>
    </source>
</reference>
<name>A0ABS8TFU1_DATST</name>
<keyword evidence="3" id="KW-1185">Reference proteome</keyword>
<gene>
    <name evidence="2" type="ORF">HAX54_010113</name>
</gene>
<dbReference type="EMBL" id="JACEIK010001551">
    <property type="protein sequence ID" value="MCD7470337.1"/>
    <property type="molecule type" value="Genomic_DNA"/>
</dbReference>
<feature type="region of interest" description="Disordered" evidence="1">
    <location>
        <begin position="72"/>
        <end position="99"/>
    </location>
</feature>
<proteinExistence type="predicted"/>
<evidence type="ECO:0000313" key="2">
    <source>
        <dbReference type="EMBL" id="MCD7470337.1"/>
    </source>
</evidence>